<keyword evidence="9" id="KW-1185">Reference proteome</keyword>
<dbReference type="InterPro" id="IPR011012">
    <property type="entry name" value="Longin-like_dom_sf"/>
</dbReference>
<dbReference type="GO" id="GO:0016192">
    <property type="term" value="P:vesicle-mediated transport"/>
    <property type="evidence" value="ECO:0007669"/>
    <property type="project" value="InterPro"/>
</dbReference>
<keyword evidence="5" id="KW-0472">Membrane</keyword>
<proteinExistence type="inferred from homology"/>
<dbReference type="SUPFAM" id="SSF64356">
    <property type="entry name" value="SNARE-like"/>
    <property type="match status" value="1"/>
</dbReference>
<dbReference type="GO" id="GO:0012505">
    <property type="term" value="C:endomembrane system"/>
    <property type="evidence" value="ECO:0007669"/>
    <property type="project" value="UniProtKB-SubCell"/>
</dbReference>
<keyword evidence="4" id="KW-0653">Protein transport</keyword>
<feature type="compositionally biased region" description="Basic and acidic residues" evidence="6">
    <location>
        <begin position="783"/>
        <end position="797"/>
    </location>
</feature>
<keyword evidence="3" id="KW-0813">Transport</keyword>
<feature type="region of interest" description="Disordered" evidence="6">
    <location>
        <begin position="478"/>
        <end position="511"/>
    </location>
</feature>
<dbReference type="Pfam" id="PF01217">
    <property type="entry name" value="Clat_adaptor_s"/>
    <property type="match status" value="1"/>
</dbReference>
<comment type="subcellular location">
    <subcellularLocation>
        <location evidence="1">Endomembrane system</location>
    </subcellularLocation>
</comment>
<comment type="similarity">
    <text evidence="2">Belongs to the adaptor complexes small subunit family.</text>
</comment>
<dbReference type="InterPro" id="IPR010770">
    <property type="entry name" value="Ecd"/>
</dbReference>
<evidence type="ECO:0000256" key="3">
    <source>
        <dbReference type="ARBA" id="ARBA00022448"/>
    </source>
</evidence>
<evidence type="ECO:0000256" key="2">
    <source>
        <dbReference type="ARBA" id="ARBA00006972"/>
    </source>
</evidence>
<feature type="region of interest" description="Disordered" evidence="6">
    <location>
        <begin position="712"/>
        <end position="755"/>
    </location>
</feature>
<comment type="caution">
    <text evidence="8">The sequence shown here is derived from an EMBL/GenBank/DDBJ whole genome shotgun (WGS) entry which is preliminary data.</text>
</comment>
<sequence length="1035" mass="116123">MKQGAGPRFLPWSCTTMDIFNRPHSIADDTLVYTIYPPENASDRPSVISLAASISSYVESLLPNFIWHRDKFEVKLAQNPDGEGWVLESRMRIGDCVDDEWLAVWLLKQISSRWDLVISTYDSDGEFLLIEAAEALPSWVQPSNSENRVWIYNSRLHLIPLSHISPPSRQRRRRRLPGAPDSDDDVDIHHEDFISVQDAIKLVRDPSVETLAPAEVENLVWHRISGYPEAAKTHLHVTKAYLPIDISKALISNPGLVQKAVEAFYTRDAIQLRAAHRMSRFPPDKSVLTSVRMTRTAYAQLQGQKFFPPKIFGQWKEKEGTKEWRWRDVGMKIVGRILHNTFVSQSHVRNRLWASRCFTKKVKAVEVPKTSPKTAYAEASKEALRRDPDYQTYIKNLVSAGYFKGEVEGSELWKQLENKAATTYIEVRRTDDATRQSFASQVDDALASNNLADHLDLEEDSDDWLNVDAEQFERMLEDAQRHPKAKAADKDSNAMDVDTNSQVSEEDRVASQQAKQLKELASKVEGFIQGQGELEGALFEDEKASDDELFSEEEDLSASESEPETPPQTQEARSAEAQAAMDKLVPPLEPSDYGKMPPSFHSASQRVAPTNIYTEVIEESGKDQSADKTQRKPVRPPIIPRDKYDGVDSDDESDEENMEDDESDEDRPQVVGEVEIDMAEEEEEFLEFSRQALGISDEQWADIIKDRKERNAFLPASAMKPTAGAKKASEKGEKSEARTHIPRVPEPGPRPNVNPNLDSFEAVMKALDEALATTKQTAPAANKDAKGKGKEKARDENPMDVDTEDIEAAMDRELKSALEGYESDSEQPSDYGNNLVEREHLRCFSAVNTSGVSRLTKFYTPLHQSPQSVVQKIFSLVSTRPAGLCNFLDAPELEEFLGFKGDEDERWRVVYRNYATLYFVFVVDGSESELGILDLIQVFVESLDRAFENVCELDLVFHFDEVHHILGEIIQGGLVLETNVEEIDVAVQEAARTRKESFSSSNPLSLGGGGIGARGGNITTPLGWLTGKLTGVGAR</sequence>
<dbReference type="OrthoDB" id="27237at2759"/>
<evidence type="ECO:0000313" key="8">
    <source>
        <dbReference type="EMBL" id="PPQ66122.1"/>
    </source>
</evidence>
<dbReference type="InterPro" id="IPR022775">
    <property type="entry name" value="AP_mu_sigma_su"/>
</dbReference>
<feature type="compositionally biased region" description="Basic and acidic residues" evidence="6">
    <location>
        <begin position="727"/>
        <end position="739"/>
    </location>
</feature>
<dbReference type="InterPro" id="IPR000804">
    <property type="entry name" value="Clathrin_sm-chain_CS"/>
</dbReference>
<dbReference type="GO" id="GO:0030117">
    <property type="term" value="C:membrane coat"/>
    <property type="evidence" value="ECO:0007669"/>
    <property type="project" value="InterPro"/>
</dbReference>
<dbReference type="AlphaFoldDB" id="A0A409VIM3"/>
<dbReference type="PANTHER" id="PTHR13060">
    <property type="entry name" value="SGT1 PROTEIN HSGT1 SUPPRESSOR OF GCR2"/>
    <property type="match status" value="1"/>
</dbReference>
<dbReference type="Gene3D" id="3.30.450.60">
    <property type="match status" value="1"/>
</dbReference>
<feature type="region of interest" description="Disordered" evidence="6">
    <location>
        <begin position="773"/>
        <end position="801"/>
    </location>
</feature>
<feature type="compositionally biased region" description="Acidic residues" evidence="6">
    <location>
        <begin position="647"/>
        <end position="665"/>
    </location>
</feature>
<evidence type="ECO:0000256" key="4">
    <source>
        <dbReference type="ARBA" id="ARBA00022927"/>
    </source>
</evidence>
<feature type="compositionally biased region" description="Basic and acidic residues" evidence="6">
    <location>
        <begin position="478"/>
        <end position="493"/>
    </location>
</feature>
<dbReference type="InParanoid" id="A0A409VIM3"/>
<gene>
    <name evidence="8" type="ORF">CVT26_010923</name>
</gene>
<evidence type="ECO:0000313" key="9">
    <source>
        <dbReference type="Proteomes" id="UP000284706"/>
    </source>
</evidence>
<feature type="compositionally biased region" description="Acidic residues" evidence="6">
    <location>
        <begin position="545"/>
        <end position="563"/>
    </location>
</feature>
<dbReference type="EMBL" id="NHYE01005638">
    <property type="protein sequence ID" value="PPQ66122.1"/>
    <property type="molecule type" value="Genomic_DNA"/>
</dbReference>
<feature type="compositionally biased region" description="Polar residues" evidence="6">
    <location>
        <begin position="601"/>
        <end position="613"/>
    </location>
</feature>
<dbReference type="PANTHER" id="PTHR13060:SF0">
    <property type="entry name" value="PROTEIN ECDYSONELESS HOMOLOG"/>
    <property type="match status" value="1"/>
</dbReference>
<accession>A0A409VIM3</accession>
<dbReference type="Pfam" id="PF07093">
    <property type="entry name" value="SGT1"/>
    <property type="match status" value="2"/>
</dbReference>
<evidence type="ECO:0000256" key="6">
    <source>
        <dbReference type="SAM" id="MobiDB-lite"/>
    </source>
</evidence>
<evidence type="ECO:0000256" key="5">
    <source>
        <dbReference type="ARBA" id="ARBA00023136"/>
    </source>
</evidence>
<dbReference type="PROSITE" id="PS00989">
    <property type="entry name" value="CLAT_ADAPTOR_S"/>
    <property type="match status" value="1"/>
</dbReference>
<protein>
    <recommendedName>
        <fullName evidence="7">AP complex mu/sigma subunit domain-containing protein</fullName>
    </recommendedName>
</protein>
<dbReference type="Proteomes" id="UP000284706">
    <property type="component" value="Unassembled WGS sequence"/>
</dbReference>
<feature type="domain" description="AP complex mu/sigma subunit" evidence="7">
    <location>
        <begin position="847"/>
        <end position="989"/>
    </location>
</feature>
<evidence type="ECO:0000256" key="1">
    <source>
        <dbReference type="ARBA" id="ARBA00004308"/>
    </source>
</evidence>
<dbReference type="GO" id="GO:0006886">
    <property type="term" value="P:intracellular protein transport"/>
    <property type="evidence" value="ECO:0007669"/>
    <property type="project" value="InterPro"/>
</dbReference>
<reference evidence="8 9" key="1">
    <citation type="journal article" date="2018" name="Evol. Lett.">
        <title>Horizontal gene cluster transfer increased hallucinogenic mushroom diversity.</title>
        <authorList>
            <person name="Reynolds H.T."/>
            <person name="Vijayakumar V."/>
            <person name="Gluck-Thaler E."/>
            <person name="Korotkin H.B."/>
            <person name="Matheny P.B."/>
            <person name="Slot J.C."/>
        </authorList>
    </citation>
    <scope>NUCLEOTIDE SEQUENCE [LARGE SCALE GENOMIC DNA]</scope>
    <source>
        <strain evidence="8 9">SRW20</strain>
    </source>
</reference>
<dbReference type="STRING" id="231916.A0A409VIM3"/>
<name>A0A409VIM3_9AGAR</name>
<feature type="compositionally biased region" description="Basic and acidic residues" evidence="6">
    <location>
        <begin position="619"/>
        <end position="630"/>
    </location>
</feature>
<organism evidence="8 9">
    <name type="scientific">Gymnopilus dilepis</name>
    <dbReference type="NCBI Taxonomy" id="231916"/>
    <lineage>
        <taxon>Eukaryota</taxon>
        <taxon>Fungi</taxon>
        <taxon>Dikarya</taxon>
        <taxon>Basidiomycota</taxon>
        <taxon>Agaricomycotina</taxon>
        <taxon>Agaricomycetes</taxon>
        <taxon>Agaricomycetidae</taxon>
        <taxon>Agaricales</taxon>
        <taxon>Agaricineae</taxon>
        <taxon>Hymenogastraceae</taxon>
        <taxon>Gymnopilus</taxon>
    </lineage>
</organism>
<feature type="region of interest" description="Disordered" evidence="6">
    <location>
        <begin position="545"/>
        <end position="669"/>
    </location>
</feature>
<dbReference type="GO" id="GO:0005634">
    <property type="term" value="C:nucleus"/>
    <property type="evidence" value="ECO:0007669"/>
    <property type="project" value="TreeGrafter"/>
</dbReference>
<evidence type="ECO:0000259" key="7">
    <source>
        <dbReference type="Pfam" id="PF01217"/>
    </source>
</evidence>